<dbReference type="InterPro" id="IPR008780">
    <property type="entry name" value="Plasmodium_Vir"/>
</dbReference>
<feature type="transmembrane region" description="Helical" evidence="1">
    <location>
        <begin position="288"/>
        <end position="314"/>
    </location>
</feature>
<accession>A0A1G4ECL2</accession>
<dbReference type="VEuPathDB" id="PlasmoDB:PVPAM_090006200"/>
<keyword evidence="1" id="KW-0472">Membrane</keyword>
<reference evidence="2 3" key="1">
    <citation type="submission" date="2016-07" db="EMBL/GenBank/DDBJ databases">
        <authorList>
            <consortium name="Pathogen Informatics"/>
        </authorList>
    </citation>
    <scope>NUCLEOTIDE SEQUENCE [LARGE SCALE GENOMIC DNA]</scope>
</reference>
<keyword evidence="1" id="KW-0812">Transmembrane</keyword>
<dbReference type="Proteomes" id="UP000305196">
    <property type="component" value="Unassembled WGS sequence"/>
</dbReference>
<dbReference type="AlphaFoldDB" id="A0A1G4ECL2"/>
<gene>
    <name evidence="2" type="ORF">PVC01_000108900</name>
</gene>
<protein>
    <submittedName>
        <fullName evidence="2">VIR protein</fullName>
    </submittedName>
</protein>
<keyword evidence="1" id="KW-1133">Transmembrane helix</keyword>
<evidence type="ECO:0000313" key="2">
    <source>
        <dbReference type="EMBL" id="SCA82062.1"/>
    </source>
</evidence>
<dbReference type="Pfam" id="PF05795">
    <property type="entry name" value="Plasmodium_Vir"/>
    <property type="match status" value="1"/>
</dbReference>
<dbReference type="VEuPathDB" id="PlasmoDB:PVX_024690"/>
<evidence type="ECO:0000313" key="3">
    <source>
        <dbReference type="Proteomes" id="UP000305196"/>
    </source>
</evidence>
<dbReference type="VEuPathDB" id="PlasmoDB:PVW1_090006300"/>
<name>A0A1G4ECL2_PLAVI</name>
<dbReference type="EMBL" id="FLYI01000479">
    <property type="protein sequence ID" value="SCA82062.1"/>
    <property type="molecule type" value="Genomic_DNA"/>
</dbReference>
<proteinExistence type="predicted"/>
<organism evidence="2 3">
    <name type="scientific">Plasmodium vivax</name>
    <name type="common">malaria parasite P. vivax</name>
    <dbReference type="NCBI Taxonomy" id="5855"/>
    <lineage>
        <taxon>Eukaryota</taxon>
        <taxon>Sar</taxon>
        <taxon>Alveolata</taxon>
        <taxon>Apicomplexa</taxon>
        <taxon>Aconoidasida</taxon>
        <taxon>Haemosporida</taxon>
        <taxon>Plasmodiidae</taxon>
        <taxon>Plasmodium</taxon>
        <taxon>Plasmodium (Plasmodium)</taxon>
    </lineage>
</organism>
<dbReference type="VEuPathDB" id="PlasmoDB:PVP01_0900700"/>
<sequence>MAAKELTRITFNDVPSYLFYEDLKKDASENVYSNYYNEISNLTGKHSWIDDLFKKLSRNISMIHNKHNVKDEFGKKHCFDLNYWLYDQVYNNLQSSKNVGELRTIVPKVQEVWKNIVDNTFKNNDYKCYPDQKLFSNMSFLQEIKDLFDFFEDFDIMKKEIIAETLKSCFKYREYLRQRIPIYYTWRDSCRVDGSTCKRYIDNYMKYRPSGIILSLGWTIYFTYKNYPCYVEVHDIFAEAKELPLRDDNLYKDLMEKLSSLNSGHDLLSVRADDVDTGPTFVRIMWDIFYFVFETAMPMGLFLFGAFLLVYMIYKFTPFGRSLLRTRAKVRKKIRANLDYEDIVLLNGSNESLATSSDDSSYHLSYSSSIN</sequence>
<evidence type="ECO:0000256" key="1">
    <source>
        <dbReference type="SAM" id="Phobius"/>
    </source>
</evidence>